<sequence length="299" mass="34503">MMHIFCKLFLFFSFVYISNIKCVEEVVNNKSKRLIDIYHAAVKELIQNEELIDLIDKHNVDYSVIESIENLPNLSDINVKDDIDDVLSEIIKKKEVKIGALKNKNWGIIGNYEQNPPVGFWPDVMYIIWETISKHIFNDEDAINITYNYYDNVFVALNDKDIHMTDNYFLSNSRLVDQSGNNLPKLTSGLPIIKHSNKIMILKEYNINNLEDLKSYISKNEGLKIACLTEANCNALKNIFLDKVTYDYKSFSSYIDLSKSVLSKSHIIGVISGIPFNFNEHKINVFDSFLKTGHSAYFK</sequence>
<dbReference type="SMR" id="A0A024V9Y9"/>
<reference evidence="2 3" key="2">
    <citation type="submission" date="2013-02" db="EMBL/GenBank/DDBJ databases">
        <title>The Genome Sequence of Plasmodium falciparum Vietnam Oak-Knoll (FVO).</title>
        <authorList>
            <consortium name="The Broad Institute Genome Sequencing Platform"/>
            <consortium name="The Broad Institute Genome Sequencing Center for Infectious Disease"/>
            <person name="Neafsey D."/>
            <person name="Cheeseman I."/>
            <person name="Volkman S."/>
            <person name="Adams J."/>
            <person name="Walker B."/>
            <person name="Young S.K."/>
            <person name="Zeng Q."/>
            <person name="Gargeya S."/>
            <person name="Fitzgerald M."/>
            <person name="Haas B."/>
            <person name="Abouelleil A."/>
            <person name="Alvarado L."/>
            <person name="Arachchi H.M."/>
            <person name="Berlin A.M."/>
            <person name="Chapman S.B."/>
            <person name="Dewar J."/>
            <person name="Goldberg J."/>
            <person name="Griggs A."/>
            <person name="Gujja S."/>
            <person name="Hansen M."/>
            <person name="Howarth C."/>
            <person name="Imamovic A."/>
            <person name="Larimer J."/>
            <person name="McCowan C."/>
            <person name="Murphy C."/>
            <person name="Neiman D."/>
            <person name="Pearson M."/>
            <person name="Priest M."/>
            <person name="Roberts A."/>
            <person name="Saif S."/>
            <person name="Shea T."/>
            <person name="Sisk P."/>
            <person name="Sykes S."/>
            <person name="Wortman J."/>
            <person name="Nusbaum C."/>
            <person name="Birren B."/>
        </authorList>
    </citation>
    <scope>NUCLEOTIDE SEQUENCE [LARGE SCALE GENOMIC DNA]</scope>
    <source>
        <strain evidence="3">Vietnam Oak-Knoll (FVO)</strain>
    </source>
</reference>
<dbReference type="CDD" id="cd22854">
    <property type="entry name" value="PfVFT1-like"/>
    <property type="match status" value="1"/>
</dbReference>
<protein>
    <submittedName>
        <fullName evidence="2">Uncharacterized protein</fullName>
    </submittedName>
</protein>
<reference evidence="2 3" key="1">
    <citation type="submission" date="2013-02" db="EMBL/GenBank/DDBJ databases">
        <title>The Genome Annotation of Plasmodium falciparum Vietnam Oak-Knoll (FVO).</title>
        <authorList>
            <consortium name="The Broad Institute Genome Sequencing Platform"/>
            <consortium name="The Broad Institute Genome Sequencing Center for Infectious Disease"/>
            <person name="Neafsey D."/>
            <person name="Hoffman S."/>
            <person name="Volkman S."/>
            <person name="Rosenthal P."/>
            <person name="Walker B."/>
            <person name="Young S.K."/>
            <person name="Zeng Q."/>
            <person name="Gargeya S."/>
            <person name="Fitzgerald M."/>
            <person name="Haas B."/>
            <person name="Abouelleil A."/>
            <person name="Allen A.W."/>
            <person name="Alvarado L."/>
            <person name="Arachchi H.M."/>
            <person name="Berlin A.M."/>
            <person name="Chapman S.B."/>
            <person name="Gainer-Dewar J."/>
            <person name="Goldberg J."/>
            <person name="Griggs A."/>
            <person name="Gujja S."/>
            <person name="Hansen M."/>
            <person name="Howarth C."/>
            <person name="Imamovic A."/>
            <person name="Ireland A."/>
            <person name="Larimer J."/>
            <person name="McCowan C."/>
            <person name="Murphy C."/>
            <person name="Pearson M."/>
            <person name="Poon T.W."/>
            <person name="Priest M."/>
            <person name="Roberts A."/>
            <person name="Saif S."/>
            <person name="Shea T."/>
            <person name="Sisk P."/>
            <person name="Sykes S."/>
            <person name="Wortman J."/>
            <person name="Nusbaum C."/>
            <person name="Birren B."/>
        </authorList>
    </citation>
    <scope>NUCLEOTIDE SEQUENCE [LARGE SCALE GENOMIC DNA]</scope>
    <source>
        <strain evidence="3">Vietnam Oak-Knoll (FVO)</strain>
    </source>
</reference>
<proteinExistence type="predicted"/>
<accession>A0A024V9Y9</accession>
<evidence type="ECO:0000313" key="3">
    <source>
        <dbReference type="Proteomes" id="UP000030690"/>
    </source>
</evidence>
<dbReference type="InterPro" id="IPR049856">
    <property type="entry name" value="PfVFT1-like"/>
</dbReference>
<dbReference type="EMBL" id="KI925057">
    <property type="protein sequence ID" value="ETW19833.1"/>
    <property type="molecule type" value="Genomic_DNA"/>
</dbReference>
<evidence type="ECO:0000313" key="2">
    <source>
        <dbReference type="EMBL" id="ETW19833.1"/>
    </source>
</evidence>
<organism evidence="2 3">
    <name type="scientific">Plasmodium falciparum Vietnam Oak-Knoll</name>
    <name type="common">FVO</name>
    <dbReference type="NCBI Taxonomy" id="1036723"/>
    <lineage>
        <taxon>Eukaryota</taxon>
        <taxon>Sar</taxon>
        <taxon>Alveolata</taxon>
        <taxon>Apicomplexa</taxon>
        <taxon>Aconoidasida</taxon>
        <taxon>Haemosporida</taxon>
        <taxon>Plasmodiidae</taxon>
        <taxon>Plasmodium</taxon>
        <taxon>Plasmodium (Laverania)</taxon>
    </lineage>
</organism>
<evidence type="ECO:0000256" key="1">
    <source>
        <dbReference type="SAM" id="SignalP"/>
    </source>
</evidence>
<feature type="chain" id="PRO_5001535897" evidence="1">
    <location>
        <begin position="18"/>
        <end position="299"/>
    </location>
</feature>
<feature type="signal peptide" evidence="1">
    <location>
        <begin position="1"/>
        <end position="17"/>
    </location>
</feature>
<dbReference type="AlphaFoldDB" id="A0A024V9Y9"/>
<keyword evidence="1" id="KW-0732">Signal</keyword>
<dbReference type="Proteomes" id="UP000030690">
    <property type="component" value="Unassembled WGS sequence"/>
</dbReference>
<gene>
    <name evidence="2" type="ORF">PFFVO_01308</name>
</gene>
<name>A0A024V9Y9_PLAFA</name>
<dbReference type="OrthoDB" id="10251371at2759"/>